<evidence type="ECO:0000313" key="2">
    <source>
        <dbReference type="EMBL" id="PEH38882.1"/>
    </source>
</evidence>
<reference evidence="3" key="4">
    <citation type="submission" date="2022-09" db="EMBL/GenBank/DDBJ databases">
        <title>Genomic of Burkholderia gladioli.</title>
        <authorList>
            <person name="Wu H."/>
        </authorList>
    </citation>
    <scope>NUCLEOTIDE SEQUENCE</scope>
    <source>
        <strain evidence="3">ZN-S4</strain>
    </source>
</reference>
<dbReference type="RefSeq" id="WP_013697583.1">
    <property type="nucleotide sequence ID" value="NZ_CADEPO010000005.1"/>
</dbReference>
<dbReference type="Proteomes" id="UP001059745">
    <property type="component" value="Chromosome 1"/>
</dbReference>
<proteinExistence type="predicted"/>
<dbReference type="OMA" id="TARENWW"/>
<dbReference type="PANTHER" id="PTHR38460:SF1">
    <property type="entry name" value="TAUTOMERASE YOLI-RELATED"/>
    <property type="match status" value="1"/>
</dbReference>
<dbReference type="KEGG" id="bgo:BM43_2816"/>
<dbReference type="GeneID" id="66457324"/>
<gene>
    <name evidence="2" type="ORF">CRM94_31620</name>
    <name evidence="1" type="ORF">DM48_6080</name>
    <name evidence="3" type="ORF">NYZ96_07120</name>
</gene>
<dbReference type="SUPFAM" id="SSF55331">
    <property type="entry name" value="Tautomerase/MIF"/>
    <property type="match status" value="1"/>
</dbReference>
<dbReference type="InterPro" id="IPR037479">
    <property type="entry name" value="Tauto_MSAD"/>
</dbReference>
<accession>A0A095YFQ5</accession>
<sequence length="130" mass="14421">MPLVRIDLSKSASPEVVAAVSETVYEAMVNIANVPEHDKFQIISRHAPDELVYPAEGYLGVDYTPGIVFIQVTWNAGRTVEVKKAFYRAIADGIHAKVGVRKEDVWISLVDVAREDWSFGNGEMQYAPKA</sequence>
<dbReference type="Proteomes" id="UP000029590">
    <property type="component" value="Unassembled WGS sequence"/>
</dbReference>
<dbReference type="EMBL" id="CP104214">
    <property type="protein sequence ID" value="UWX71512.1"/>
    <property type="molecule type" value="Genomic_DNA"/>
</dbReference>
<dbReference type="EMBL" id="JPGG01000018">
    <property type="protein sequence ID" value="KGC10476.1"/>
    <property type="molecule type" value="Genomic_DNA"/>
</dbReference>
<dbReference type="InterPro" id="IPR014347">
    <property type="entry name" value="Tautomerase/MIF_sf"/>
</dbReference>
<accession>A0A095EYI6</accession>
<dbReference type="EMBL" id="PDDY01000004">
    <property type="protein sequence ID" value="PEH38882.1"/>
    <property type="molecule type" value="Genomic_DNA"/>
</dbReference>
<evidence type="ECO:0000313" key="5">
    <source>
        <dbReference type="Proteomes" id="UP000220629"/>
    </source>
</evidence>
<dbReference type="OrthoDB" id="9804765at2"/>
<dbReference type="Gene3D" id="3.30.429.10">
    <property type="entry name" value="Macrophage Migration Inhibitory Factor"/>
    <property type="match status" value="1"/>
</dbReference>
<evidence type="ECO:0000313" key="1">
    <source>
        <dbReference type="EMBL" id="KGC10476.1"/>
    </source>
</evidence>
<reference evidence="2" key="2">
    <citation type="submission" date="2017-09" db="EMBL/GenBank/DDBJ databases">
        <title>FDA dAtabase for Regulatory Grade micrObial Sequences (FDA-ARGOS): Supporting development and validation of Infectious Disease Dx tests.</title>
        <authorList>
            <person name="Minogue T."/>
            <person name="Wolcott M."/>
            <person name="Wasieloski L."/>
            <person name="Aguilar W."/>
            <person name="Moore D."/>
            <person name="Tallon L.J."/>
            <person name="Sadzewicz L."/>
            <person name="Ott S."/>
            <person name="Zhao X."/>
            <person name="Nagaraj S."/>
            <person name="Vavikolanu K."/>
            <person name="Aluvathingal J."/>
            <person name="Nadendla S."/>
            <person name="Sichtig H."/>
        </authorList>
    </citation>
    <scope>NUCLEOTIDE SEQUENCE</scope>
    <source>
        <strain evidence="2">FDAARGOS_390</strain>
    </source>
</reference>
<organism evidence="2 5">
    <name type="scientific">Burkholderia gladioli</name>
    <name type="common">Pseudomonas marginata</name>
    <name type="synonym">Phytomonas marginata</name>
    <dbReference type="NCBI Taxonomy" id="28095"/>
    <lineage>
        <taxon>Bacteria</taxon>
        <taxon>Pseudomonadati</taxon>
        <taxon>Pseudomonadota</taxon>
        <taxon>Betaproteobacteria</taxon>
        <taxon>Burkholderiales</taxon>
        <taxon>Burkholderiaceae</taxon>
        <taxon>Burkholderia</taxon>
    </lineage>
</organism>
<reference evidence="1 4" key="1">
    <citation type="submission" date="2014-04" db="EMBL/GenBank/DDBJ databases">
        <authorList>
            <person name="Bishop-Lilly K.A."/>
            <person name="Broomall S.M."/>
            <person name="Chain P.S."/>
            <person name="Chertkov O."/>
            <person name="Coyne S.R."/>
            <person name="Daligault H.E."/>
            <person name="Davenport K.W."/>
            <person name="Erkkila T."/>
            <person name="Frey K.G."/>
            <person name="Gibbons H.S."/>
            <person name="Gu W."/>
            <person name="Jaissle J."/>
            <person name="Johnson S.L."/>
            <person name="Koroleva G.I."/>
            <person name="Ladner J.T."/>
            <person name="Lo C.-C."/>
            <person name="Minogue T.D."/>
            <person name="Munk C."/>
            <person name="Palacios G.F."/>
            <person name="Redden C.L."/>
            <person name="Rosenzweig C.N."/>
            <person name="Scholz M.B."/>
            <person name="Teshima H."/>
            <person name="Xu Y."/>
        </authorList>
    </citation>
    <scope>NUCLEOTIDE SEQUENCE [LARGE SCALE GENOMIC DNA]</scope>
    <source>
        <strain evidence="1">Gladioli</strain>
        <strain evidence="4">gladioli</strain>
    </source>
</reference>
<dbReference type="Proteomes" id="UP000220629">
    <property type="component" value="Unassembled WGS sequence"/>
</dbReference>
<evidence type="ECO:0000313" key="3">
    <source>
        <dbReference type="EMBL" id="UWX71512.1"/>
    </source>
</evidence>
<dbReference type="Pfam" id="PF14552">
    <property type="entry name" value="Tautomerase_2"/>
    <property type="match status" value="1"/>
</dbReference>
<reference evidence="5" key="3">
    <citation type="submission" date="2017-09" db="EMBL/GenBank/DDBJ databases">
        <title>FDA dAtabase for Regulatory Grade micrObial Sequences (FDA-ARGOS): Supporting development and validation of Infectious Disease Dx tests.</title>
        <authorList>
            <person name="Minogue T."/>
            <person name="Wolcott M."/>
            <person name="Wasieloski L."/>
            <person name="Aguilar W."/>
            <person name="Moore D."/>
            <person name="Tallon L."/>
            <person name="Sadzewicz L."/>
            <person name="Ott S."/>
            <person name="Zhao X."/>
            <person name="Nagaraj S."/>
            <person name="Vavikolanu K."/>
            <person name="Aluvathingal J."/>
            <person name="Nadendla S."/>
            <person name="Sichtig H."/>
        </authorList>
    </citation>
    <scope>NUCLEOTIDE SEQUENCE [LARGE SCALE GENOMIC DNA]</scope>
    <source>
        <strain evidence="5">FDAARGOS_390</strain>
    </source>
</reference>
<name>A0A095YFQ5_BURGA</name>
<dbReference type="AlphaFoldDB" id="A0A095YFQ5"/>
<protein>
    <submittedName>
        <fullName evidence="1">Tautomerase enzyme family protein</fullName>
    </submittedName>
    <submittedName>
        <fullName evidence="2">Tautomerase family protein</fullName>
    </submittedName>
</protein>
<evidence type="ECO:0000313" key="4">
    <source>
        <dbReference type="Proteomes" id="UP000029590"/>
    </source>
</evidence>
<dbReference type="PANTHER" id="PTHR38460">
    <property type="entry name" value="TAUTOMERASE YOLI-RELATED"/>
    <property type="match status" value="1"/>
</dbReference>